<dbReference type="GO" id="GO:0005524">
    <property type="term" value="F:ATP binding"/>
    <property type="evidence" value="ECO:0007669"/>
    <property type="project" value="UniProtKB-UniRule"/>
</dbReference>
<evidence type="ECO:0000313" key="13">
    <source>
        <dbReference type="EMBL" id="KPJ22484.1"/>
    </source>
</evidence>
<evidence type="ECO:0000259" key="11">
    <source>
        <dbReference type="Pfam" id="PF00133"/>
    </source>
</evidence>
<dbReference type="PANTHER" id="PTHR42765">
    <property type="entry name" value="SOLEUCYL-TRNA SYNTHETASE"/>
    <property type="match status" value="1"/>
</dbReference>
<keyword evidence="2 10" id="KW-0963">Cytoplasm</keyword>
<feature type="binding site" evidence="10">
    <location>
        <position position="554"/>
    </location>
    <ligand>
        <name>L-isoleucyl-5'-AMP</name>
        <dbReference type="ChEBI" id="CHEBI:178002"/>
    </ligand>
</feature>
<dbReference type="FunFam" id="1.10.730.20:FF:000001">
    <property type="entry name" value="Isoleucine--tRNA ligase"/>
    <property type="match status" value="1"/>
</dbReference>
<evidence type="ECO:0000256" key="1">
    <source>
        <dbReference type="ARBA" id="ARBA00006887"/>
    </source>
</evidence>
<dbReference type="EC" id="6.1.1.5" evidence="10"/>
<dbReference type="Gene3D" id="3.40.50.620">
    <property type="entry name" value="HUPs"/>
    <property type="match status" value="2"/>
</dbReference>
<dbReference type="PRINTS" id="PR00984">
    <property type="entry name" value="TRNASYNTHILE"/>
</dbReference>
<dbReference type="GO" id="GO:0002161">
    <property type="term" value="F:aminoacyl-tRNA deacylase activity"/>
    <property type="evidence" value="ECO:0007669"/>
    <property type="project" value="InterPro"/>
</dbReference>
<comment type="domain">
    <text evidence="10">IleRS has two distinct active sites: one for aminoacylation and one for editing. The misactivated valine is translocated from the active site to the editing site, which sterically excludes the correctly activated isoleucine. The single editing site contains two valyl binding pockets, one specific for each substrate (Val-AMP or Val-tRNA(Ile)).</text>
</comment>
<dbReference type="InterPro" id="IPR002301">
    <property type="entry name" value="Ile-tRNA-ligase"/>
</dbReference>
<sequence length="932" mass="105638">MKLKETLNLGKTAFPMRAGLPNKEPQWQKTWEEAELYHKRQALNEGKPAFHLHDGPPYANGNIHVGHALNKISKDIIVRSKSMSGYQAPYVPGWDTHGLPIEQVLAKKGIKRKELDLADYLDMCREYALSQVDKQRDDFKRLGVSADWENPYITLDPEFEANQIRVFGAMADKGYIYRGAKPVYWSWSSESALAEAEIEYHDIDSTSLYYANKVKDGKGVLDTDTYLVVWTTTPFTVTASRGLTVGSDIDYVLVKPAATDRKYVVAEGLLDKLAVTFNWDAFEILATYKGSELEMIVTEHPWDADVDELVILGDHVTLESGTGIVHTAPGFGEDDYNVGMAYNLEVAVTVDERGLMMENAGPDFHGKFYDKVTPIVIEKLGQLLLAQEVINHSYPFDWRTKKPIIWRAVPQWFASVSDFRQDILDEIEQTTFHPAWGKTRLYNMIRDRGDWVISRQRSWGVPLPIFYAEDGTPIMTKEVTDHIASLFQEHGSIIWWQKEAKELLPEGFTHPGSPNGEFTKETDIMDVWFDSGSSWKGVMESRDQLDYPADLYLEGSDQYRGWFNSSLITSVAVNGHAPYKAILSQGFVLDGKGEKMSKSKGNIISPNDVAKQYGADILRLWVASVDTDNDVRVSMDILGQVSETYRKIRNTLRFLIANTSDFNPATDTVDYANLAPVDQYMTITFNKLIATINDAYERYDFMTIYKAVVNFIIVDLSAFYLDFAKDVVYIEAANSLERRRMQTVFYDILVKITKLLTPILPHTTEEIWSYLEHETEEFVQLAEMPKAKHFEGEEAILEEWQAFMTLRAQAQKALEEARNQKIIGKSLEAHLTIYASPAIKTLLTSLNSDIALLLIVSQLTISEEPAPADAVSFDGVAFTVRRAEGEVCERSRRIDPTTRMRSYNAFVCDHSAKIIEENFPEAVAEGFESSQK</sequence>
<dbReference type="PROSITE" id="PS00178">
    <property type="entry name" value="AA_TRNA_LIGASE_I"/>
    <property type="match status" value="1"/>
</dbReference>
<evidence type="ECO:0000256" key="5">
    <source>
        <dbReference type="ARBA" id="ARBA00022840"/>
    </source>
</evidence>
<dbReference type="CDD" id="cd00818">
    <property type="entry name" value="IleRS_core"/>
    <property type="match status" value="1"/>
</dbReference>
<dbReference type="InterPro" id="IPR023585">
    <property type="entry name" value="Ile-tRNA-ligase_type1"/>
</dbReference>
<dbReference type="Gene3D" id="1.10.10.830">
    <property type="entry name" value="Ile-tRNA synthetase CP2 domain-like"/>
    <property type="match status" value="1"/>
</dbReference>
<dbReference type="EMBL" id="LHQM01000013">
    <property type="protein sequence ID" value="KPJ22484.1"/>
    <property type="molecule type" value="Genomic_DNA"/>
</dbReference>
<dbReference type="InterPro" id="IPR009008">
    <property type="entry name" value="Val/Leu/Ile-tRNA-synth_edit"/>
</dbReference>
<comment type="subcellular location">
    <subcellularLocation>
        <location evidence="10">Cytoplasm</location>
    </subcellularLocation>
</comment>
<dbReference type="AlphaFoldDB" id="A0A0P6SJM2"/>
<comment type="subunit">
    <text evidence="10">Monomer.</text>
</comment>
<dbReference type="InterPro" id="IPR014729">
    <property type="entry name" value="Rossmann-like_a/b/a_fold"/>
</dbReference>
<dbReference type="InterPro" id="IPR001412">
    <property type="entry name" value="aa-tRNA-synth_I_CS"/>
</dbReference>
<comment type="function">
    <text evidence="8 10">Catalyzes the attachment of isoleucine to tRNA(Ile). As IleRS can inadvertently accommodate and process structurally similar amino acids such as valine, to avoid such errors it has two additional distinct tRNA(Ile)-dependent editing activities. One activity is designated as 'pretransfer' editing and involves the hydrolysis of activated Val-AMP. The other activity is designated 'posttransfer' editing and involves deacylation of mischarged Val-tRNA(Ile).</text>
</comment>
<comment type="catalytic activity">
    <reaction evidence="9 10">
        <text>tRNA(Ile) + L-isoleucine + ATP = L-isoleucyl-tRNA(Ile) + AMP + diphosphate</text>
        <dbReference type="Rhea" id="RHEA:11060"/>
        <dbReference type="Rhea" id="RHEA-COMP:9666"/>
        <dbReference type="Rhea" id="RHEA-COMP:9695"/>
        <dbReference type="ChEBI" id="CHEBI:30616"/>
        <dbReference type="ChEBI" id="CHEBI:33019"/>
        <dbReference type="ChEBI" id="CHEBI:58045"/>
        <dbReference type="ChEBI" id="CHEBI:78442"/>
        <dbReference type="ChEBI" id="CHEBI:78528"/>
        <dbReference type="ChEBI" id="CHEBI:456215"/>
        <dbReference type="EC" id="6.1.1.5"/>
    </reaction>
</comment>
<dbReference type="InterPro" id="IPR050081">
    <property type="entry name" value="Ile-tRNA_ligase"/>
</dbReference>
<dbReference type="Pfam" id="PF00133">
    <property type="entry name" value="tRNA-synt_1"/>
    <property type="match status" value="1"/>
</dbReference>
<evidence type="ECO:0000256" key="10">
    <source>
        <dbReference type="HAMAP-Rule" id="MF_02002"/>
    </source>
</evidence>
<gene>
    <name evidence="10 13" type="primary">ileS</name>
    <name evidence="13" type="ORF">AKK44_04410</name>
</gene>
<name>A0A0P6SJM2_9STRE</name>
<dbReference type="SUPFAM" id="SSF52374">
    <property type="entry name" value="Nucleotidylyl transferase"/>
    <property type="match status" value="1"/>
</dbReference>
<evidence type="ECO:0000256" key="8">
    <source>
        <dbReference type="ARBA" id="ARBA00025217"/>
    </source>
</evidence>
<keyword evidence="6 10" id="KW-0648">Protein biosynthesis</keyword>
<dbReference type="GO" id="GO:0000049">
    <property type="term" value="F:tRNA binding"/>
    <property type="evidence" value="ECO:0007669"/>
    <property type="project" value="InterPro"/>
</dbReference>
<evidence type="ECO:0000256" key="9">
    <source>
        <dbReference type="ARBA" id="ARBA00048359"/>
    </source>
</evidence>
<dbReference type="STRING" id="119224.AKK44_04410"/>
<feature type="binding site" evidence="10">
    <location>
        <position position="598"/>
    </location>
    <ligand>
        <name>ATP</name>
        <dbReference type="ChEBI" id="CHEBI:30616"/>
    </ligand>
</feature>
<comment type="similarity">
    <text evidence="1 10">Belongs to the class-I aminoacyl-tRNA synthetase family. IleS type 1 subfamily.</text>
</comment>
<evidence type="ECO:0000256" key="2">
    <source>
        <dbReference type="ARBA" id="ARBA00022490"/>
    </source>
</evidence>
<dbReference type="InterPro" id="IPR009080">
    <property type="entry name" value="tRNAsynth_Ia_anticodon-bd"/>
</dbReference>
<dbReference type="Gene3D" id="1.10.730.20">
    <property type="match status" value="1"/>
</dbReference>
<evidence type="ECO:0000256" key="6">
    <source>
        <dbReference type="ARBA" id="ARBA00022917"/>
    </source>
</evidence>
<evidence type="ECO:0000256" key="3">
    <source>
        <dbReference type="ARBA" id="ARBA00022598"/>
    </source>
</evidence>
<evidence type="ECO:0000259" key="12">
    <source>
        <dbReference type="Pfam" id="PF08264"/>
    </source>
</evidence>
<dbReference type="FunFam" id="3.90.740.10:FF:000006">
    <property type="entry name" value="Isoleucine--tRNA ligase"/>
    <property type="match status" value="1"/>
</dbReference>
<accession>A0A0P6SJM2</accession>
<keyword evidence="7 10" id="KW-0030">Aminoacyl-tRNA synthetase</keyword>
<dbReference type="PATRIC" id="fig|119224.3.peg.413"/>
<dbReference type="RefSeq" id="WP_054278685.1">
    <property type="nucleotide sequence ID" value="NZ_LHQM01000013.1"/>
</dbReference>
<evidence type="ECO:0000313" key="14">
    <source>
        <dbReference type="Proteomes" id="UP000049578"/>
    </source>
</evidence>
<keyword evidence="3 10" id="KW-0436">Ligase</keyword>
<dbReference type="FunFam" id="1.10.10.830:FF:000001">
    <property type="entry name" value="Isoleucine--tRNA ligase"/>
    <property type="match status" value="1"/>
</dbReference>
<proteinExistence type="inferred from homology"/>
<feature type="domain" description="Aminoacyl-tRNA synthetase class Ia" evidence="11">
    <location>
        <begin position="26"/>
        <end position="633"/>
    </location>
</feature>
<comment type="caution">
    <text evidence="10">Lacks conserved residue(s) required for the propagation of feature annotation.</text>
</comment>
<feature type="short sequence motif" description="'KMSKS' region" evidence="10">
    <location>
        <begin position="595"/>
        <end position="599"/>
    </location>
</feature>
<dbReference type="InterPro" id="IPR013155">
    <property type="entry name" value="M/V/L/I-tRNA-synth_anticd-bd"/>
</dbReference>
<keyword evidence="4 10" id="KW-0547">Nucleotide-binding</keyword>
<dbReference type="Proteomes" id="UP000049578">
    <property type="component" value="Unassembled WGS sequence"/>
</dbReference>
<dbReference type="HAMAP" id="MF_02002">
    <property type="entry name" value="Ile_tRNA_synth_type1"/>
    <property type="match status" value="1"/>
</dbReference>
<evidence type="ECO:0000256" key="4">
    <source>
        <dbReference type="ARBA" id="ARBA00022741"/>
    </source>
</evidence>
<keyword evidence="14" id="KW-1185">Reference proteome</keyword>
<dbReference type="InterPro" id="IPR002300">
    <property type="entry name" value="aa-tRNA-synth_Ia"/>
</dbReference>
<dbReference type="PANTHER" id="PTHR42765:SF1">
    <property type="entry name" value="ISOLEUCINE--TRNA LIGASE, MITOCHONDRIAL"/>
    <property type="match status" value="1"/>
</dbReference>
<reference evidence="13 14" key="1">
    <citation type="submission" date="2015-08" db="EMBL/GenBank/DDBJ databases">
        <title>Genome sequence of Streptococcus phocae subsp. phocae ATCC 51973T isolated from liver specimen obtained from seal.</title>
        <authorList>
            <person name="Avendano-Herrera R."/>
        </authorList>
    </citation>
    <scope>NUCLEOTIDE SEQUENCE [LARGE SCALE GENOMIC DNA]</scope>
    <source>
        <strain evidence="13 14">ATCC 51973</strain>
    </source>
</reference>
<organism evidence="13 14">
    <name type="scientific">Streptococcus phocae</name>
    <dbReference type="NCBI Taxonomy" id="119224"/>
    <lineage>
        <taxon>Bacteria</taxon>
        <taxon>Bacillati</taxon>
        <taxon>Bacillota</taxon>
        <taxon>Bacilli</taxon>
        <taxon>Lactobacillales</taxon>
        <taxon>Streptococcaceae</taxon>
        <taxon>Streptococcus</taxon>
    </lineage>
</organism>
<dbReference type="GO" id="GO:0005829">
    <property type="term" value="C:cytosol"/>
    <property type="evidence" value="ECO:0007669"/>
    <property type="project" value="TreeGrafter"/>
</dbReference>
<dbReference type="GO" id="GO:0004822">
    <property type="term" value="F:isoleucine-tRNA ligase activity"/>
    <property type="evidence" value="ECO:0007669"/>
    <property type="project" value="UniProtKB-UniRule"/>
</dbReference>
<evidence type="ECO:0000256" key="7">
    <source>
        <dbReference type="ARBA" id="ARBA00023146"/>
    </source>
</evidence>
<dbReference type="FunFam" id="3.40.50.620:FF:000092">
    <property type="entry name" value="Isoleucine--tRNA ligase"/>
    <property type="match status" value="1"/>
</dbReference>
<protein>
    <recommendedName>
        <fullName evidence="10">Isoleucine--tRNA ligase</fullName>
        <ecNumber evidence="10">6.1.1.5</ecNumber>
    </recommendedName>
    <alternativeName>
        <fullName evidence="10">Isoleucyl-tRNA synthetase</fullName>
        <shortName evidence="10">IleRS</shortName>
    </alternativeName>
</protein>
<dbReference type="SUPFAM" id="SSF50677">
    <property type="entry name" value="ValRS/IleRS/LeuRS editing domain"/>
    <property type="match status" value="1"/>
</dbReference>
<feature type="domain" description="Methionyl/Valyl/Leucyl/Isoleucyl-tRNA synthetase anticodon-binding" evidence="12">
    <location>
        <begin position="678"/>
        <end position="832"/>
    </location>
</feature>
<dbReference type="GO" id="GO:0006428">
    <property type="term" value="P:isoleucyl-tRNA aminoacylation"/>
    <property type="evidence" value="ECO:0007669"/>
    <property type="project" value="UniProtKB-UniRule"/>
</dbReference>
<dbReference type="Pfam" id="PF08264">
    <property type="entry name" value="Anticodon_1"/>
    <property type="match status" value="1"/>
</dbReference>
<keyword evidence="5 10" id="KW-0067">ATP-binding</keyword>
<comment type="caution">
    <text evidence="13">The sequence shown here is derived from an EMBL/GenBank/DDBJ whole genome shotgun (WGS) entry which is preliminary data.</text>
</comment>
<dbReference type="InterPro" id="IPR033708">
    <property type="entry name" value="Anticodon_Ile_BEm"/>
</dbReference>
<feature type="short sequence motif" description="'HIGH' region" evidence="10">
    <location>
        <begin position="57"/>
        <end position="67"/>
    </location>
</feature>
<dbReference type="CDD" id="cd07960">
    <property type="entry name" value="Anticodon_Ia_Ile_BEm"/>
    <property type="match status" value="1"/>
</dbReference>
<dbReference type="SUPFAM" id="SSF47323">
    <property type="entry name" value="Anticodon-binding domain of a subclass of class I aminoacyl-tRNA synthetases"/>
    <property type="match status" value="1"/>
</dbReference>
<dbReference type="NCBIfam" id="TIGR00392">
    <property type="entry name" value="ileS"/>
    <property type="match status" value="1"/>
</dbReference>